<dbReference type="GO" id="GO:0007030">
    <property type="term" value="P:Golgi organization"/>
    <property type="evidence" value="ECO:0007669"/>
    <property type="project" value="InterPro"/>
</dbReference>
<evidence type="ECO:0000256" key="5">
    <source>
        <dbReference type="ARBA" id="ARBA00023054"/>
    </source>
</evidence>
<evidence type="ECO:0000313" key="10">
    <source>
        <dbReference type="EMBL" id="KAG8077885.1"/>
    </source>
</evidence>
<feature type="compositionally biased region" description="Polar residues" evidence="8">
    <location>
        <begin position="95"/>
        <end position="112"/>
    </location>
</feature>
<evidence type="ECO:0000256" key="2">
    <source>
        <dbReference type="ARBA" id="ARBA00022692"/>
    </source>
</evidence>
<evidence type="ECO:0000256" key="6">
    <source>
        <dbReference type="ARBA" id="ARBA00023136"/>
    </source>
</evidence>
<proteinExistence type="predicted"/>
<evidence type="ECO:0008006" key="12">
    <source>
        <dbReference type="Google" id="ProtNLM"/>
    </source>
</evidence>
<dbReference type="EMBL" id="JAAALK010000282">
    <property type="protein sequence ID" value="KAG8077885.1"/>
    <property type="molecule type" value="Genomic_DNA"/>
</dbReference>
<evidence type="ECO:0000256" key="4">
    <source>
        <dbReference type="ARBA" id="ARBA00023034"/>
    </source>
</evidence>
<feature type="compositionally biased region" description="Polar residues" evidence="8">
    <location>
        <begin position="163"/>
        <end position="176"/>
    </location>
</feature>
<evidence type="ECO:0000256" key="1">
    <source>
        <dbReference type="ARBA" id="ARBA00004194"/>
    </source>
</evidence>
<feature type="compositionally biased region" description="Basic and acidic residues" evidence="8">
    <location>
        <begin position="78"/>
        <end position="89"/>
    </location>
</feature>
<dbReference type="GO" id="GO:0000139">
    <property type="term" value="C:Golgi membrane"/>
    <property type="evidence" value="ECO:0007669"/>
    <property type="project" value="UniProtKB-SubCell"/>
</dbReference>
<comment type="subcellular location">
    <subcellularLocation>
        <location evidence="1">Golgi apparatus membrane</location>
        <topology evidence="1">Single-pass membrane protein</topology>
    </subcellularLocation>
</comment>
<dbReference type="GO" id="GO:0031985">
    <property type="term" value="C:Golgi cisterna"/>
    <property type="evidence" value="ECO:0007669"/>
    <property type="project" value="TreeGrafter"/>
</dbReference>
<evidence type="ECO:0000256" key="9">
    <source>
        <dbReference type="SAM" id="Phobius"/>
    </source>
</evidence>
<keyword evidence="11" id="KW-1185">Reference proteome</keyword>
<dbReference type="PANTHER" id="PTHR13815">
    <property type="entry name" value="GOLGIN-84"/>
    <property type="match status" value="1"/>
</dbReference>
<organism evidence="10 11">
    <name type="scientific">Zizania palustris</name>
    <name type="common">Northern wild rice</name>
    <dbReference type="NCBI Taxonomy" id="103762"/>
    <lineage>
        <taxon>Eukaryota</taxon>
        <taxon>Viridiplantae</taxon>
        <taxon>Streptophyta</taxon>
        <taxon>Embryophyta</taxon>
        <taxon>Tracheophyta</taxon>
        <taxon>Spermatophyta</taxon>
        <taxon>Magnoliopsida</taxon>
        <taxon>Liliopsida</taxon>
        <taxon>Poales</taxon>
        <taxon>Poaceae</taxon>
        <taxon>BOP clade</taxon>
        <taxon>Oryzoideae</taxon>
        <taxon>Oryzeae</taxon>
        <taxon>Zizaniinae</taxon>
        <taxon>Zizania</taxon>
    </lineage>
</organism>
<gene>
    <name evidence="10" type="ORF">GUJ93_ZPchr0007g4280</name>
</gene>
<reference evidence="10" key="2">
    <citation type="submission" date="2021-02" db="EMBL/GenBank/DDBJ databases">
        <authorList>
            <person name="Kimball J.A."/>
            <person name="Haas M.W."/>
            <person name="Macchietto M."/>
            <person name="Kono T."/>
            <person name="Duquette J."/>
            <person name="Shao M."/>
        </authorList>
    </citation>
    <scope>NUCLEOTIDE SEQUENCE</scope>
    <source>
        <tissue evidence="10">Fresh leaf tissue</tissue>
    </source>
</reference>
<dbReference type="Pfam" id="PF09787">
    <property type="entry name" value="Golgin_A5"/>
    <property type="match status" value="1"/>
</dbReference>
<protein>
    <recommendedName>
        <fullName evidence="12">Golgin-84</fullName>
    </recommendedName>
</protein>
<sequence>MASWLKVAEDLLEVVDRRAKIVATELTDEQSSSQPSGSNSQEGQAKKGKLREKGPLKLTTVEAGNKTATQKERKSRQPPRERIKIEKIRPLPPVDSSSHDASASKPEVTSSDVKGLNDDDGAEKANVDLKNDVVAENVYTEVGVQLTEKNSEDVALAMDGSADSGNSESATESSAPSVPDEKCEPSNSNQNTEIGSVVNLEEKGSTMAVIQERNIKEVPDTQVPGKSQDSKREGLSDSPECTENQQEDKLDSVSVKDQDQLEEAQGLLKSAVKTGQSKEARLARVCAGLSSRLQEYKSENAQLEELLVQEREKCSSYEAYMKQVQQELSMSRVQGSRAESNMVDALTAKNAEIESLAKSLDSWKKKATISEEKLATLQEDMDGLKRNRELTETRVIQALREELAMVERRAEEERIAHNATKMAAVEREVELEHRAVEASNALARIQRAADQSSSRAMDLEHKVAVLEVECASLQRELQEMEARNRRAQKKPSEEANQAIQMQAWQEEVERARQSQRDAETKISSLEAELQKMRVEMAGMRRDAEHYSRQEHIELEKRYRELTDLLYHKQTQLESMASGKAALEFQLEKSIKQFHEVQIEAERSRVARRSASSWEEDADIKALEPLPLHHQHMATANQQLQKAAKLLDSGAVRATRFLWRHPVARVSLLFYLVFVHLFLMYLLHRLQDFASREVPSVMGDLANSNLP</sequence>
<reference evidence="10" key="1">
    <citation type="journal article" date="2021" name="bioRxiv">
        <title>Whole Genome Assembly and Annotation of Northern Wild Rice, Zizania palustris L., Supports a Whole Genome Duplication in the Zizania Genus.</title>
        <authorList>
            <person name="Haas M."/>
            <person name="Kono T."/>
            <person name="Macchietto M."/>
            <person name="Millas R."/>
            <person name="McGilp L."/>
            <person name="Shao M."/>
            <person name="Duquette J."/>
            <person name="Hirsch C.N."/>
            <person name="Kimball J."/>
        </authorList>
    </citation>
    <scope>NUCLEOTIDE SEQUENCE</scope>
    <source>
        <tissue evidence="10">Fresh leaf tissue</tissue>
    </source>
</reference>
<dbReference type="PANTHER" id="PTHR13815:SF7">
    <property type="entry name" value="GOLGIN SUBFAMILY A MEMBER 5"/>
    <property type="match status" value="1"/>
</dbReference>
<keyword evidence="2 9" id="KW-0812">Transmembrane</keyword>
<feature type="region of interest" description="Disordered" evidence="8">
    <location>
        <begin position="24"/>
        <end position="130"/>
    </location>
</feature>
<evidence type="ECO:0000256" key="7">
    <source>
        <dbReference type="SAM" id="Coils"/>
    </source>
</evidence>
<feature type="compositionally biased region" description="Basic and acidic residues" evidence="8">
    <location>
        <begin position="246"/>
        <end position="258"/>
    </location>
</feature>
<feature type="transmembrane region" description="Helical" evidence="9">
    <location>
        <begin position="662"/>
        <end position="682"/>
    </location>
</feature>
<keyword evidence="3 9" id="KW-1133">Transmembrane helix</keyword>
<comment type="caution">
    <text evidence="10">The sequence shown here is derived from an EMBL/GenBank/DDBJ whole genome shotgun (WGS) entry which is preliminary data.</text>
</comment>
<feature type="coiled-coil region" evidence="7">
    <location>
        <begin position="456"/>
        <end position="549"/>
    </location>
</feature>
<accession>A0A8J5SQ04</accession>
<dbReference type="InterPro" id="IPR019177">
    <property type="entry name" value="Golgin_subfamily_A_member_5"/>
</dbReference>
<dbReference type="Proteomes" id="UP000729402">
    <property type="component" value="Unassembled WGS sequence"/>
</dbReference>
<feature type="compositionally biased region" description="Low complexity" evidence="8">
    <location>
        <begin position="29"/>
        <end position="43"/>
    </location>
</feature>
<dbReference type="AlphaFoldDB" id="A0A8J5SQ04"/>
<dbReference type="OrthoDB" id="248903at2759"/>
<dbReference type="GO" id="GO:0000301">
    <property type="term" value="P:retrograde transport, vesicle recycling within Golgi"/>
    <property type="evidence" value="ECO:0007669"/>
    <property type="project" value="TreeGrafter"/>
</dbReference>
<feature type="compositionally biased region" description="Polar residues" evidence="8">
    <location>
        <begin position="185"/>
        <end position="194"/>
    </location>
</feature>
<evidence type="ECO:0000313" key="11">
    <source>
        <dbReference type="Proteomes" id="UP000729402"/>
    </source>
</evidence>
<evidence type="ECO:0000256" key="8">
    <source>
        <dbReference type="SAM" id="MobiDB-lite"/>
    </source>
</evidence>
<evidence type="ECO:0000256" key="3">
    <source>
        <dbReference type="ARBA" id="ARBA00022989"/>
    </source>
</evidence>
<feature type="coiled-coil region" evidence="7">
    <location>
        <begin position="286"/>
        <end position="416"/>
    </location>
</feature>
<feature type="region of interest" description="Disordered" evidence="8">
    <location>
        <begin position="147"/>
        <end position="258"/>
    </location>
</feature>
<keyword evidence="6 9" id="KW-0472">Membrane</keyword>
<name>A0A8J5SQ04_ZIZPA</name>
<keyword evidence="4" id="KW-0333">Golgi apparatus</keyword>
<keyword evidence="5 7" id="KW-0175">Coiled coil</keyword>